<dbReference type="SUPFAM" id="SSF51182">
    <property type="entry name" value="RmlC-like cupins"/>
    <property type="match status" value="1"/>
</dbReference>
<keyword evidence="3" id="KW-1185">Reference proteome</keyword>
<dbReference type="Pfam" id="PF07883">
    <property type="entry name" value="Cupin_2"/>
    <property type="match status" value="1"/>
</dbReference>
<dbReference type="CDD" id="cd02226">
    <property type="entry name" value="cupin_YdbB-like"/>
    <property type="match status" value="1"/>
</dbReference>
<dbReference type="Proteomes" id="UP000067625">
    <property type="component" value="Chromosome"/>
</dbReference>
<dbReference type="OrthoDB" id="9794183at2"/>
<feature type="domain" description="Cupin type-2" evidence="1">
    <location>
        <begin position="37"/>
        <end position="94"/>
    </location>
</feature>
<gene>
    <name evidence="2" type="ORF">AM592_16795</name>
</gene>
<reference evidence="2 3" key="2">
    <citation type="journal article" date="2016" name="Int. J. Syst. Evol. Microbiol.">
        <title>Bacillus gobiensis sp. nov., isolated from a soil sample.</title>
        <authorList>
            <person name="Liu B."/>
            <person name="Liu G.H."/>
            <person name="Cetin S."/>
            <person name="Schumann P."/>
            <person name="Pan Z.Z."/>
            <person name="Chen Q.Q."/>
        </authorList>
    </citation>
    <scope>NUCLEOTIDE SEQUENCE [LARGE SCALE GENOMIC DNA]</scope>
    <source>
        <strain evidence="2 3">FJAT-4402</strain>
    </source>
</reference>
<dbReference type="InterPro" id="IPR014710">
    <property type="entry name" value="RmlC-like_jellyroll"/>
</dbReference>
<dbReference type="Gene3D" id="2.60.120.10">
    <property type="entry name" value="Jelly Rolls"/>
    <property type="match status" value="1"/>
</dbReference>
<dbReference type="GO" id="GO:0016853">
    <property type="term" value="F:isomerase activity"/>
    <property type="evidence" value="ECO:0007669"/>
    <property type="project" value="UniProtKB-KW"/>
</dbReference>
<dbReference type="PANTHER" id="PTHR36114:SF1">
    <property type="entry name" value="16.7 KDA PROTEIN IN WHIE LOCUS"/>
    <property type="match status" value="1"/>
</dbReference>
<dbReference type="EMBL" id="CP012600">
    <property type="protein sequence ID" value="ALC83046.1"/>
    <property type="molecule type" value="Genomic_DNA"/>
</dbReference>
<keyword evidence="2" id="KW-0413">Isomerase</keyword>
<dbReference type="AlphaFoldDB" id="A0A0M3RAE7"/>
<dbReference type="InterPro" id="IPR052044">
    <property type="entry name" value="PKS_Associated_Protein"/>
</dbReference>
<evidence type="ECO:0000313" key="3">
    <source>
        <dbReference type="Proteomes" id="UP000067625"/>
    </source>
</evidence>
<sequence>MIKKVNLLSAFDQIHDYYQPISVASVNDSSMKLVKIKGEFLWHHHDDSDELFLVVKGQITIKLRDQDIVLKEGEMVVIPKGVEHMPLAEEEAYVALIEPYELLNTGNVQNERSVHHVKKV</sequence>
<accession>A0A0M3RAE7</accession>
<evidence type="ECO:0000259" key="1">
    <source>
        <dbReference type="Pfam" id="PF07883"/>
    </source>
</evidence>
<dbReference type="InterPro" id="IPR011051">
    <property type="entry name" value="RmlC_Cupin_sf"/>
</dbReference>
<protein>
    <submittedName>
        <fullName evidence="2">Mannose-6-phosphate isomerase</fullName>
    </submittedName>
</protein>
<dbReference type="RefSeq" id="WP_053604875.1">
    <property type="nucleotide sequence ID" value="NZ_CP012600.1"/>
</dbReference>
<dbReference type="InterPro" id="IPR013096">
    <property type="entry name" value="Cupin_2"/>
</dbReference>
<evidence type="ECO:0000313" key="2">
    <source>
        <dbReference type="EMBL" id="ALC83046.1"/>
    </source>
</evidence>
<dbReference type="PANTHER" id="PTHR36114">
    <property type="entry name" value="16.7 KDA PROTEIN IN WHIE LOCUS"/>
    <property type="match status" value="1"/>
</dbReference>
<organism evidence="2 3">
    <name type="scientific">Bacillus gobiensis</name>
    <dbReference type="NCBI Taxonomy" id="1441095"/>
    <lineage>
        <taxon>Bacteria</taxon>
        <taxon>Bacillati</taxon>
        <taxon>Bacillota</taxon>
        <taxon>Bacilli</taxon>
        <taxon>Bacillales</taxon>
        <taxon>Bacillaceae</taxon>
        <taxon>Bacillus</taxon>
    </lineage>
</organism>
<proteinExistence type="predicted"/>
<name>A0A0M3RAE7_9BACI</name>
<dbReference type="STRING" id="1441095.AM592_16795"/>
<reference evidence="3" key="1">
    <citation type="submission" date="2015-08" db="EMBL/GenBank/DDBJ databases">
        <title>Genome sequencing project for genomic taxonomy and phylogenomics of Bacillus-like bacteria.</title>
        <authorList>
            <person name="Liu B."/>
            <person name="Wang J."/>
            <person name="Zhu Y."/>
            <person name="Liu G."/>
            <person name="Chen Q."/>
            <person name="Chen Z."/>
            <person name="Lan J."/>
            <person name="Che J."/>
            <person name="Ge C."/>
            <person name="Shi H."/>
            <person name="Pan Z."/>
            <person name="Liu X."/>
        </authorList>
    </citation>
    <scope>NUCLEOTIDE SEQUENCE [LARGE SCALE GENOMIC DNA]</scope>
    <source>
        <strain evidence="3">FJAT-4402</strain>
    </source>
</reference>
<dbReference type="PATRIC" id="fig|1441095.3.peg.3721"/>